<keyword evidence="1" id="KW-0547">Nucleotide-binding</keyword>
<proteinExistence type="predicted"/>
<evidence type="ECO:0000256" key="1">
    <source>
        <dbReference type="ARBA" id="ARBA00022741"/>
    </source>
</evidence>
<dbReference type="Pfam" id="PF05157">
    <property type="entry name" value="MshEN"/>
    <property type="match status" value="1"/>
</dbReference>
<dbReference type="PROSITE" id="PS00662">
    <property type="entry name" value="T2SP_E"/>
    <property type="match status" value="1"/>
</dbReference>
<dbReference type="SUPFAM" id="SSF52540">
    <property type="entry name" value="P-loop containing nucleoside triphosphate hydrolases"/>
    <property type="match status" value="1"/>
</dbReference>
<name>A0A644UA57_9ZZZZ</name>
<dbReference type="InterPro" id="IPR003593">
    <property type="entry name" value="AAA+_ATPase"/>
</dbReference>
<gene>
    <name evidence="4" type="ORF">SDC9_21703</name>
</gene>
<dbReference type="InterPro" id="IPR027417">
    <property type="entry name" value="P-loop_NTPase"/>
</dbReference>
<dbReference type="GO" id="GO:0005524">
    <property type="term" value="F:ATP binding"/>
    <property type="evidence" value="ECO:0007669"/>
    <property type="project" value="UniProtKB-KW"/>
</dbReference>
<protein>
    <recommendedName>
        <fullName evidence="3">Bacterial type II secretion system protein E domain-containing protein</fullName>
    </recommendedName>
</protein>
<dbReference type="AlphaFoldDB" id="A0A644UA57"/>
<dbReference type="InterPro" id="IPR037257">
    <property type="entry name" value="T2SS_E_N_sf"/>
</dbReference>
<sequence length="583" mass="65305">MQDEERKEINYDLQFQDAESVENVDDVLEMAKKEGEENFVKRESDKFGLPYINLKGIAPEPNALKQIKEEEAKKSKIAAFKQVGTKLYLAMFSPETEGIKEILENLERRGLELIKFMASNASLEHAWTRYSDITSSKPVTSGILDINSETLRSLFENIKTLDDLRSSIIAIANQSKNFRISRIIELIISGALHFKSSDIHIEPEKERVRVRYRIDGELIDICFLDFATMKLINSRLKLLSGIKLSITKNAQDGRFSIVDQNVEIEVRLSVVPGNYGESFVMRILDPRNIMAEIESLGMSPHLFEVVERHVEKPNGIILTTGPTGSGKTTTLYAFISKLYNPGIKIITIEDPVEYHLNGIVQTQVEEDKGYTFLSGLRAAMRQDPDIIMVGEIRDEDTAKVAINAALTGHLVFSTLHTNNAAGTIPRLLELGANPGTLASALSLSLAQRLVRKLCPHCKEEVEASEKQNKQITNILGGMIAAHKEDSMGDIRPASSYKLYKANPAGCDKCYEGYKGRTGVFEAIEMDRDISDLIVTDTVINERKIKDVSVKQRIPTMREDGIIKVLRGDTSYEEVVSVVDLYEN</sequence>
<keyword evidence="2" id="KW-0067">ATP-binding</keyword>
<accession>A0A644UA57</accession>
<feature type="domain" description="Bacterial type II secretion system protein E" evidence="3">
    <location>
        <begin position="380"/>
        <end position="394"/>
    </location>
</feature>
<evidence type="ECO:0000313" key="4">
    <source>
        <dbReference type="EMBL" id="MPL75865.1"/>
    </source>
</evidence>
<dbReference type="InterPro" id="IPR007831">
    <property type="entry name" value="T2SS_GspE_N"/>
</dbReference>
<dbReference type="PANTHER" id="PTHR30258:SF1">
    <property type="entry name" value="PROTEIN TRANSPORT PROTEIN HOFB HOMOLOG"/>
    <property type="match status" value="1"/>
</dbReference>
<dbReference type="SMART" id="SM00382">
    <property type="entry name" value="AAA"/>
    <property type="match status" value="1"/>
</dbReference>
<dbReference type="Pfam" id="PF00437">
    <property type="entry name" value="T2SSE"/>
    <property type="match status" value="1"/>
</dbReference>
<comment type="caution">
    <text evidence="4">The sequence shown here is derived from an EMBL/GenBank/DDBJ whole genome shotgun (WGS) entry which is preliminary data.</text>
</comment>
<dbReference type="InterPro" id="IPR001482">
    <property type="entry name" value="T2SS/T4SS_dom"/>
</dbReference>
<dbReference type="GO" id="GO:0005886">
    <property type="term" value="C:plasma membrane"/>
    <property type="evidence" value="ECO:0007669"/>
    <property type="project" value="TreeGrafter"/>
</dbReference>
<dbReference type="GO" id="GO:0016887">
    <property type="term" value="F:ATP hydrolysis activity"/>
    <property type="evidence" value="ECO:0007669"/>
    <property type="project" value="TreeGrafter"/>
</dbReference>
<dbReference type="Gene3D" id="3.30.450.90">
    <property type="match status" value="1"/>
</dbReference>
<organism evidence="4">
    <name type="scientific">bioreactor metagenome</name>
    <dbReference type="NCBI Taxonomy" id="1076179"/>
    <lineage>
        <taxon>unclassified sequences</taxon>
        <taxon>metagenomes</taxon>
        <taxon>ecological metagenomes</taxon>
    </lineage>
</organism>
<evidence type="ECO:0000256" key="2">
    <source>
        <dbReference type="ARBA" id="ARBA00022840"/>
    </source>
</evidence>
<dbReference type="SUPFAM" id="SSF160246">
    <property type="entry name" value="EspE N-terminal domain-like"/>
    <property type="match status" value="1"/>
</dbReference>
<dbReference type="Gene3D" id="3.40.50.300">
    <property type="entry name" value="P-loop containing nucleotide triphosphate hydrolases"/>
    <property type="match status" value="1"/>
</dbReference>
<evidence type="ECO:0000259" key="3">
    <source>
        <dbReference type="PROSITE" id="PS00662"/>
    </source>
</evidence>
<reference evidence="4" key="1">
    <citation type="submission" date="2019-08" db="EMBL/GenBank/DDBJ databases">
        <authorList>
            <person name="Kucharzyk K."/>
            <person name="Murdoch R.W."/>
            <person name="Higgins S."/>
            <person name="Loffler F."/>
        </authorList>
    </citation>
    <scope>NUCLEOTIDE SEQUENCE</scope>
</reference>
<dbReference type="EMBL" id="VSSQ01000092">
    <property type="protein sequence ID" value="MPL75865.1"/>
    <property type="molecule type" value="Genomic_DNA"/>
</dbReference>
<dbReference type="CDD" id="cd01129">
    <property type="entry name" value="PulE-GspE-like"/>
    <property type="match status" value="1"/>
</dbReference>
<dbReference type="PANTHER" id="PTHR30258">
    <property type="entry name" value="TYPE II SECRETION SYSTEM PROTEIN GSPE-RELATED"/>
    <property type="match status" value="1"/>
</dbReference>